<evidence type="ECO:0000313" key="3">
    <source>
        <dbReference type="Proteomes" id="UP000237061"/>
    </source>
</evidence>
<reference evidence="2 3" key="1">
    <citation type="submission" date="2018-01" db="EMBL/GenBank/DDBJ databases">
        <title>Arthrobacter sp. nov., from glaciers in China.</title>
        <authorList>
            <person name="Liu Q."/>
            <person name="Xin Y.-H."/>
        </authorList>
    </citation>
    <scope>NUCLEOTIDE SEQUENCE [LARGE SCALE GENOMIC DNA]</scope>
    <source>
        <strain evidence="2 3">HLT2-12-2</strain>
    </source>
</reference>
<accession>A0A2S3ZX36</accession>
<evidence type="ECO:0000313" key="2">
    <source>
        <dbReference type="EMBL" id="POH73447.1"/>
    </source>
</evidence>
<dbReference type="EMBL" id="PPXC01000007">
    <property type="protein sequence ID" value="POH73447.1"/>
    <property type="molecule type" value="Genomic_DNA"/>
</dbReference>
<dbReference type="RefSeq" id="WP_103465796.1">
    <property type="nucleotide sequence ID" value="NZ_PPXC01000007.1"/>
</dbReference>
<dbReference type="Proteomes" id="UP000237061">
    <property type="component" value="Unassembled WGS sequence"/>
</dbReference>
<gene>
    <name evidence="2" type="ORF">CVS27_11105</name>
</gene>
<keyword evidence="3" id="KW-1185">Reference proteome</keyword>
<feature type="region of interest" description="Disordered" evidence="1">
    <location>
        <begin position="297"/>
        <end position="324"/>
    </location>
</feature>
<proteinExistence type="predicted"/>
<dbReference type="AlphaFoldDB" id="A0A2S3ZX36"/>
<sequence>MTIETPAPSDAWRQLGSWIAEVQDLSNDSHAYPLAQGSILAGDELGISEVPGTASVVRTLLDAAVDDLASAYTLVTVAGRLSPVGVPTLVRGAIELAGLGMWVLTGHERSGRQERALRIAYDSYSNAIRFHAHRSKSPALSADQRAKANDWAVENRISAADLADAAAKAGLKKTRVTAQLNRTEALKEVDTARDTQFFSDWQLCSGFAHGLAWAPSMFHTRVGTHTMEGGGTITLSTMTEESALIMLQWGQHAIEELRGTFGAGRIFVTDGADATLVSKPMKKMEAETAAKGLRIEYQRPISAPRRPASSTVFSAGPGGSKSDK</sequence>
<name>A0A2S3ZX36_ARTGL</name>
<organism evidence="2 3">
    <name type="scientific">Arthrobacter glacialis</name>
    <dbReference type="NCBI Taxonomy" id="1664"/>
    <lineage>
        <taxon>Bacteria</taxon>
        <taxon>Bacillati</taxon>
        <taxon>Actinomycetota</taxon>
        <taxon>Actinomycetes</taxon>
        <taxon>Micrococcales</taxon>
        <taxon>Micrococcaceae</taxon>
        <taxon>Arthrobacter</taxon>
    </lineage>
</organism>
<evidence type="ECO:0000256" key="1">
    <source>
        <dbReference type="SAM" id="MobiDB-lite"/>
    </source>
</evidence>
<protein>
    <submittedName>
        <fullName evidence="2">Uncharacterized protein</fullName>
    </submittedName>
</protein>
<comment type="caution">
    <text evidence="2">The sequence shown here is derived from an EMBL/GenBank/DDBJ whole genome shotgun (WGS) entry which is preliminary data.</text>
</comment>